<protein>
    <recommendedName>
        <fullName evidence="1">HTH merR-type domain-containing protein</fullName>
    </recommendedName>
</protein>
<reference evidence="2 3" key="1">
    <citation type="submission" date="2024-02" db="EMBL/GenBank/DDBJ databases">
        <title>Herpetosiphon gulosus NBRC 112829.</title>
        <authorList>
            <person name="Ichikawa N."/>
            <person name="Katano-Makiyama Y."/>
            <person name="Hidaka K."/>
        </authorList>
    </citation>
    <scope>NUCLEOTIDE SEQUENCE [LARGE SCALE GENOMIC DNA]</scope>
    <source>
        <strain evidence="2 3">NBRC 112829</strain>
    </source>
</reference>
<dbReference type="SMART" id="SM00857">
    <property type="entry name" value="Resolvase"/>
    <property type="match status" value="1"/>
</dbReference>
<proteinExistence type="predicted"/>
<gene>
    <name evidence="2" type="ORF">Hgul01_02024</name>
</gene>
<dbReference type="NCBIfam" id="NF033518">
    <property type="entry name" value="transpos_IS607"/>
    <property type="match status" value="1"/>
</dbReference>
<dbReference type="InterPro" id="IPR051491">
    <property type="entry name" value="Recombinase/Transposase-rel"/>
</dbReference>
<dbReference type="InterPro" id="IPR048046">
    <property type="entry name" value="Transpos_IS607"/>
</dbReference>
<organism evidence="2 3">
    <name type="scientific">Herpetosiphon gulosus</name>
    <dbReference type="NCBI Taxonomy" id="1973496"/>
    <lineage>
        <taxon>Bacteria</taxon>
        <taxon>Bacillati</taxon>
        <taxon>Chloroflexota</taxon>
        <taxon>Chloroflexia</taxon>
        <taxon>Herpetosiphonales</taxon>
        <taxon>Herpetosiphonaceae</taxon>
        <taxon>Herpetosiphon</taxon>
    </lineage>
</organism>
<dbReference type="RefSeq" id="WP_345721837.1">
    <property type="nucleotide sequence ID" value="NZ_BAABRU010000006.1"/>
</dbReference>
<dbReference type="PROSITE" id="PS50937">
    <property type="entry name" value="HTH_MERR_2"/>
    <property type="match status" value="1"/>
</dbReference>
<keyword evidence="3" id="KW-1185">Reference proteome</keyword>
<dbReference type="Gene3D" id="1.10.1660.10">
    <property type="match status" value="1"/>
</dbReference>
<feature type="domain" description="HTH merR-type" evidence="1">
    <location>
        <begin position="1"/>
        <end position="41"/>
    </location>
</feature>
<dbReference type="PANTHER" id="PTHR36172:SF1">
    <property type="entry name" value="RESOLVASE-RELATED"/>
    <property type="match status" value="1"/>
</dbReference>
<dbReference type="InterPro" id="IPR006119">
    <property type="entry name" value="Resolv_N"/>
</dbReference>
<sequence>MKVSIREAADLLGMSQETLRRWEAAGKINADRTSGGHRRYDMGELRQVLSQLSQPTHRVTVAYIRVASVDDQPLLAQQRHMLDGFCRAHGWDYEAIYDFGSGLSGEKPGLQQLIQRICAREVERLVIAHRQRLLRFGAEVILSICASFQTEVVIVSPMLDLTDEAELATDAAEVAALLAAQRASLQSQHAPDQ</sequence>
<evidence type="ECO:0000313" key="2">
    <source>
        <dbReference type="EMBL" id="GAA5528227.1"/>
    </source>
</evidence>
<comment type="caution">
    <text evidence="2">The sequence shown here is derived from an EMBL/GenBank/DDBJ whole genome shotgun (WGS) entry which is preliminary data.</text>
</comment>
<dbReference type="Proteomes" id="UP001428290">
    <property type="component" value="Unassembled WGS sequence"/>
</dbReference>
<evidence type="ECO:0000259" key="1">
    <source>
        <dbReference type="PROSITE" id="PS50937"/>
    </source>
</evidence>
<name>A0ABP9WYE7_9CHLR</name>
<dbReference type="Gene3D" id="3.40.50.1390">
    <property type="entry name" value="Resolvase, N-terminal catalytic domain"/>
    <property type="match status" value="1"/>
</dbReference>
<dbReference type="Pfam" id="PF00376">
    <property type="entry name" value="MerR"/>
    <property type="match status" value="1"/>
</dbReference>
<dbReference type="CDD" id="cd04762">
    <property type="entry name" value="HTH_MerR-trunc"/>
    <property type="match status" value="1"/>
</dbReference>
<dbReference type="SUPFAM" id="SSF53041">
    <property type="entry name" value="Resolvase-like"/>
    <property type="match status" value="1"/>
</dbReference>
<dbReference type="InterPro" id="IPR036162">
    <property type="entry name" value="Resolvase-like_N_sf"/>
</dbReference>
<dbReference type="Pfam" id="PF00239">
    <property type="entry name" value="Resolvase"/>
    <property type="match status" value="1"/>
</dbReference>
<dbReference type="SUPFAM" id="SSF46955">
    <property type="entry name" value="Putative DNA-binding domain"/>
    <property type="match status" value="1"/>
</dbReference>
<accession>A0ABP9WYE7</accession>
<dbReference type="InterPro" id="IPR000551">
    <property type="entry name" value="MerR-type_HTH_dom"/>
</dbReference>
<dbReference type="PANTHER" id="PTHR36172">
    <property type="match status" value="1"/>
</dbReference>
<dbReference type="InterPro" id="IPR009061">
    <property type="entry name" value="DNA-bd_dom_put_sf"/>
</dbReference>
<evidence type="ECO:0000313" key="3">
    <source>
        <dbReference type="Proteomes" id="UP001428290"/>
    </source>
</evidence>
<dbReference type="EMBL" id="BAABRU010000006">
    <property type="protein sequence ID" value="GAA5528227.1"/>
    <property type="molecule type" value="Genomic_DNA"/>
</dbReference>